<keyword evidence="10" id="KW-1185">Reference proteome</keyword>
<keyword evidence="7" id="KW-1133">Transmembrane helix</keyword>
<feature type="domain" description="CcmH/CycL/Ccl2/NrfF N-terminal" evidence="8">
    <location>
        <begin position="17"/>
        <end position="156"/>
    </location>
</feature>
<gene>
    <name evidence="9" type="ORF">EV216_13027</name>
</gene>
<keyword evidence="7" id="KW-0472">Membrane</keyword>
<comment type="function">
    <text evidence="7">Possible subunit of a heme lyase.</text>
</comment>
<dbReference type="AlphaFoldDB" id="A0A4R1YK43"/>
<sequence length="158" mass="17369">MLKRICVILVVVFAQTMLSTGPVRALDPSELLADPALEERARELSKGLRCLVCRNESIDDSNAELAKDLRRIVRERLVSGDSDDEVLDYVVGRYGEFVLLKPPATGANLLLYIAGPAMLGLGLLVAVFYIRGRRGRDTGPGERLSAEEQARLKEIMGD</sequence>
<dbReference type="EMBL" id="SLVM01000030">
    <property type="protein sequence ID" value="TCM77346.1"/>
    <property type="molecule type" value="Genomic_DNA"/>
</dbReference>
<reference evidence="9 10" key="1">
    <citation type="submission" date="2019-03" db="EMBL/GenBank/DDBJ databases">
        <title>Genomic Encyclopedia of Type Strains, Phase IV (KMG-IV): sequencing the most valuable type-strain genomes for metagenomic binning, comparative biology and taxonomic classification.</title>
        <authorList>
            <person name="Goeker M."/>
        </authorList>
    </citation>
    <scope>NUCLEOTIDE SEQUENCE [LARGE SCALE GENOMIC DNA]</scope>
    <source>
        <strain evidence="9 10">DSM 21153</strain>
    </source>
</reference>
<organism evidence="9 10">
    <name type="scientific">Rhodovulum steppense</name>
    <dbReference type="NCBI Taxonomy" id="540251"/>
    <lineage>
        <taxon>Bacteria</taxon>
        <taxon>Pseudomonadati</taxon>
        <taxon>Pseudomonadota</taxon>
        <taxon>Alphaproteobacteria</taxon>
        <taxon>Rhodobacterales</taxon>
        <taxon>Paracoccaceae</taxon>
        <taxon>Rhodovulum</taxon>
    </lineage>
</organism>
<feature type="signal peptide" evidence="7">
    <location>
        <begin position="1"/>
        <end position="25"/>
    </location>
</feature>
<dbReference type="InterPro" id="IPR005616">
    <property type="entry name" value="CcmH/CycL/Ccl2/NrfF_N"/>
</dbReference>
<evidence type="ECO:0000256" key="2">
    <source>
        <dbReference type="ARBA" id="ARBA00022617"/>
    </source>
</evidence>
<dbReference type="PANTHER" id="PTHR47870:SF1">
    <property type="entry name" value="CYTOCHROME C-TYPE BIOGENESIS PROTEIN CCMH"/>
    <property type="match status" value="1"/>
</dbReference>
<dbReference type="Pfam" id="PF03918">
    <property type="entry name" value="CcmH"/>
    <property type="match status" value="1"/>
</dbReference>
<accession>A0A4R1YK43</accession>
<dbReference type="OrthoDB" id="9804975at2"/>
<feature type="chain" id="PRO_5021042568" description="Cytochrome c-type biogenesis protein" evidence="7">
    <location>
        <begin position="26"/>
        <end position="158"/>
    </location>
</feature>
<dbReference type="CDD" id="cd16378">
    <property type="entry name" value="CcmH_N"/>
    <property type="match status" value="1"/>
</dbReference>
<dbReference type="GO" id="GO:0005886">
    <property type="term" value="C:plasma membrane"/>
    <property type="evidence" value="ECO:0007669"/>
    <property type="project" value="TreeGrafter"/>
</dbReference>
<dbReference type="Gene3D" id="1.10.8.640">
    <property type="entry name" value="Cytochrome C biogenesis protein"/>
    <property type="match status" value="1"/>
</dbReference>
<dbReference type="PANTHER" id="PTHR47870">
    <property type="entry name" value="CYTOCHROME C-TYPE BIOGENESIS PROTEIN CCMH"/>
    <property type="match status" value="1"/>
</dbReference>
<protein>
    <recommendedName>
        <fullName evidence="7">Cytochrome c-type biogenesis protein</fullName>
    </recommendedName>
</protein>
<evidence type="ECO:0000256" key="4">
    <source>
        <dbReference type="ARBA" id="ARBA00022729"/>
    </source>
</evidence>
<evidence type="ECO:0000256" key="1">
    <source>
        <dbReference type="ARBA" id="ARBA00010342"/>
    </source>
</evidence>
<evidence type="ECO:0000256" key="6">
    <source>
        <dbReference type="ARBA" id="ARBA00023004"/>
    </source>
</evidence>
<evidence type="ECO:0000313" key="10">
    <source>
        <dbReference type="Proteomes" id="UP000295277"/>
    </source>
</evidence>
<dbReference type="GO" id="GO:0046872">
    <property type="term" value="F:metal ion binding"/>
    <property type="evidence" value="ECO:0007669"/>
    <property type="project" value="UniProtKB-KW"/>
</dbReference>
<evidence type="ECO:0000259" key="8">
    <source>
        <dbReference type="Pfam" id="PF03918"/>
    </source>
</evidence>
<comment type="similarity">
    <text evidence="1 7">Belongs to the CcmH/CycL/Ccl2/NrfF family.</text>
</comment>
<dbReference type="InterPro" id="IPR051263">
    <property type="entry name" value="C-type_cytochrome_biogenesis"/>
</dbReference>
<name>A0A4R1YK43_9RHOB</name>
<evidence type="ECO:0000256" key="3">
    <source>
        <dbReference type="ARBA" id="ARBA00022723"/>
    </source>
</evidence>
<comment type="caution">
    <text evidence="9">The sequence shown here is derived from an EMBL/GenBank/DDBJ whole genome shotgun (WGS) entry which is preliminary data.</text>
</comment>
<dbReference type="InterPro" id="IPR038297">
    <property type="entry name" value="CcmH/CycL/NrfF/Ccl2_sf"/>
</dbReference>
<keyword evidence="3 7" id="KW-0479">Metal-binding</keyword>
<keyword evidence="7" id="KW-0812">Transmembrane</keyword>
<evidence type="ECO:0000256" key="7">
    <source>
        <dbReference type="RuleBase" id="RU364112"/>
    </source>
</evidence>
<keyword evidence="2 7" id="KW-0349">Heme</keyword>
<proteinExistence type="inferred from homology"/>
<dbReference type="GO" id="GO:0017004">
    <property type="term" value="P:cytochrome complex assembly"/>
    <property type="evidence" value="ECO:0007669"/>
    <property type="project" value="UniProtKB-KW"/>
</dbReference>
<evidence type="ECO:0000256" key="5">
    <source>
        <dbReference type="ARBA" id="ARBA00022748"/>
    </source>
</evidence>
<keyword evidence="4 7" id="KW-0732">Signal</keyword>
<evidence type="ECO:0000313" key="9">
    <source>
        <dbReference type="EMBL" id="TCM77346.1"/>
    </source>
</evidence>
<keyword evidence="6 7" id="KW-0408">Iron</keyword>
<keyword evidence="5" id="KW-0201">Cytochrome c-type biogenesis</keyword>
<dbReference type="Proteomes" id="UP000295277">
    <property type="component" value="Unassembled WGS sequence"/>
</dbReference>
<feature type="transmembrane region" description="Helical" evidence="7">
    <location>
        <begin position="109"/>
        <end position="130"/>
    </location>
</feature>
<dbReference type="RefSeq" id="WP_132696497.1">
    <property type="nucleotide sequence ID" value="NZ_SLVM01000030.1"/>
</dbReference>